<dbReference type="EMBL" id="AJWY01005152">
    <property type="protein sequence ID" value="EKC70415.1"/>
    <property type="molecule type" value="Genomic_DNA"/>
</dbReference>
<dbReference type="InterPro" id="IPR008407">
    <property type="entry name" value="Brnchd-chn_aa_trnsp_AzlD"/>
</dbReference>
<name>K1TW54_9ZZZZ</name>
<gene>
    <name evidence="2" type="ORF">LEA_07794</name>
</gene>
<protein>
    <submittedName>
        <fullName evidence="2">Branched-chain amino acid transport</fullName>
    </submittedName>
</protein>
<reference evidence="2" key="1">
    <citation type="journal article" date="2013" name="Environ. Microbiol.">
        <title>Microbiota from the distal guts of lean and obese adolescents exhibit partial functional redundancy besides clear differences in community structure.</title>
        <authorList>
            <person name="Ferrer M."/>
            <person name="Ruiz A."/>
            <person name="Lanza F."/>
            <person name="Haange S.B."/>
            <person name="Oberbach A."/>
            <person name="Till H."/>
            <person name="Bargiela R."/>
            <person name="Campoy C."/>
            <person name="Segura M.T."/>
            <person name="Richter M."/>
            <person name="von Bergen M."/>
            <person name="Seifert J."/>
            <person name="Suarez A."/>
        </authorList>
    </citation>
    <scope>NUCLEOTIDE SEQUENCE</scope>
</reference>
<dbReference type="Pfam" id="PF05437">
    <property type="entry name" value="AzlD"/>
    <property type="match status" value="1"/>
</dbReference>
<accession>K1TW54</accession>
<dbReference type="AlphaFoldDB" id="K1TW54"/>
<keyword evidence="1" id="KW-0472">Membrane</keyword>
<proteinExistence type="predicted"/>
<evidence type="ECO:0000256" key="1">
    <source>
        <dbReference type="SAM" id="Phobius"/>
    </source>
</evidence>
<feature type="transmembrane region" description="Helical" evidence="1">
    <location>
        <begin position="36"/>
        <end position="56"/>
    </location>
</feature>
<sequence length="110" mass="11938">MLHSVAIIAVAAIVTLIIRAVPFVAFDGKREVPETVTYLGKVLPPAIMVILVIYCVKGINLFTGSHGIPELLSIAVVAFSSDLEEKYVAEYSCRDHTLYDISASSILKQC</sequence>
<keyword evidence="1" id="KW-0812">Transmembrane</keyword>
<comment type="caution">
    <text evidence="2">The sequence shown here is derived from an EMBL/GenBank/DDBJ whole genome shotgun (WGS) entry which is preliminary data.</text>
</comment>
<keyword evidence="1" id="KW-1133">Transmembrane helix</keyword>
<evidence type="ECO:0000313" key="2">
    <source>
        <dbReference type="EMBL" id="EKC70415.1"/>
    </source>
</evidence>
<organism evidence="2">
    <name type="scientific">human gut metagenome</name>
    <dbReference type="NCBI Taxonomy" id="408170"/>
    <lineage>
        <taxon>unclassified sequences</taxon>
        <taxon>metagenomes</taxon>
        <taxon>organismal metagenomes</taxon>
    </lineage>
</organism>